<sequence length="482" mass="52269">MSQPDPNFAAIPANEADVIRELSVEKSVETVRNIPATVFSNLGICCLTFMASPTWVIASGAVYAYALIVFHNALLLRLYMYLRHKPRPRQVRQRTHRLSAFVSLLGGAAWAVFILLVLASSPTDVALLISIFTVATSIGALVISPSSPAISLAFGLPILTAFAFGAGAFGHFSPVLAAMVWITAMVGVPGFAVTNSRTAWDRARLHVQIAEERAERLAMMEQLSERLGKYISPQLYQSIFVGTQKVEVAAQRKKLTVLFSDIVGFTTITERLESEELTALLNQYLTEMSEIVLQHGGTLDKFIGDAVVVYFGDTDDGRTAQENAISCVQMALAMRARVSKLRQAWREQGLDDTLDLRIGINTGFCTVGNFGSDQRMDYTIIGSEVNLAARLEAAAEAGGILLAQETHALVKGVIQTEPAGTVTAKGFSRPVETYRVVGVADGTCALDQSASVTFAKDPAQMTPLEMEAARSTLEQAMRRLEN</sequence>
<dbReference type="Pfam" id="PF00211">
    <property type="entry name" value="Guanylate_cyc"/>
    <property type="match status" value="1"/>
</dbReference>
<feature type="transmembrane region" description="Helical" evidence="1">
    <location>
        <begin position="150"/>
        <end position="169"/>
    </location>
</feature>
<dbReference type="SUPFAM" id="SSF55073">
    <property type="entry name" value="Nucleotide cyclase"/>
    <property type="match status" value="1"/>
</dbReference>
<dbReference type="GO" id="GO:0006171">
    <property type="term" value="P:cAMP biosynthetic process"/>
    <property type="evidence" value="ECO:0007669"/>
    <property type="project" value="TreeGrafter"/>
</dbReference>
<accession>A0A1Y5TCA3</accession>
<dbReference type="GO" id="GO:0035556">
    <property type="term" value="P:intracellular signal transduction"/>
    <property type="evidence" value="ECO:0007669"/>
    <property type="project" value="InterPro"/>
</dbReference>
<dbReference type="RefSeq" id="WP_085796731.1">
    <property type="nucleotide sequence ID" value="NZ_FWFO01000002.1"/>
</dbReference>
<dbReference type="InterPro" id="IPR050697">
    <property type="entry name" value="Adenylyl/Guanylyl_Cyclase_3/4"/>
</dbReference>
<evidence type="ECO:0000313" key="4">
    <source>
        <dbReference type="Proteomes" id="UP000193077"/>
    </source>
</evidence>
<dbReference type="EMBL" id="FWFO01000002">
    <property type="protein sequence ID" value="SLN57156.1"/>
    <property type="molecule type" value="Genomic_DNA"/>
</dbReference>
<keyword evidence="1" id="KW-0812">Transmembrane</keyword>
<feature type="transmembrane region" description="Helical" evidence="1">
    <location>
        <begin position="175"/>
        <end position="194"/>
    </location>
</feature>
<evidence type="ECO:0000259" key="2">
    <source>
        <dbReference type="PROSITE" id="PS50125"/>
    </source>
</evidence>
<evidence type="ECO:0000256" key="1">
    <source>
        <dbReference type="SAM" id="Phobius"/>
    </source>
</evidence>
<proteinExistence type="predicted"/>
<gene>
    <name evidence="3" type="primary">cyaB_5</name>
    <name evidence="3" type="ORF">TRL7639_03089</name>
</gene>
<keyword evidence="1" id="KW-1133">Transmembrane helix</keyword>
<feature type="domain" description="Guanylate cyclase" evidence="2">
    <location>
        <begin position="256"/>
        <end position="392"/>
    </location>
</feature>
<dbReference type="InterPro" id="IPR029787">
    <property type="entry name" value="Nucleotide_cyclase"/>
</dbReference>
<evidence type="ECO:0000313" key="3">
    <source>
        <dbReference type="EMBL" id="SLN57156.1"/>
    </source>
</evidence>
<dbReference type="InterPro" id="IPR001054">
    <property type="entry name" value="A/G_cyclase"/>
</dbReference>
<dbReference type="Proteomes" id="UP000193077">
    <property type="component" value="Unassembled WGS sequence"/>
</dbReference>
<keyword evidence="1" id="KW-0472">Membrane</keyword>
<dbReference type="PANTHER" id="PTHR43081">
    <property type="entry name" value="ADENYLATE CYCLASE, TERMINAL-DIFFERENTIATION SPECIFIC-RELATED"/>
    <property type="match status" value="1"/>
</dbReference>
<feature type="transmembrane region" description="Helical" evidence="1">
    <location>
        <begin position="100"/>
        <end position="119"/>
    </location>
</feature>
<reference evidence="3 4" key="1">
    <citation type="submission" date="2017-03" db="EMBL/GenBank/DDBJ databases">
        <authorList>
            <person name="Afonso C.L."/>
            <person name="Miller P.J."/>
            <person name="Scott M.A."/>
            <person name="Spackman E."/>
            <person name="Goraichik I."/>
            <person name="Dimitrov K.M."/>
            <person name="Suarez D.L."/>
            <person name="Swayne D.E."/>
        </authorList>
    </citation>
    <scope>NUCLEOTIDE SEQUENCE [LARGE SCALE GENOMIC DNA]</scope>
    <source>
        <strain evidence="3 4">CECT 7639</strain>
    </source>
</reference>
<keyword evidence="4" id="KW-1185">Reference proteome</keyword>
<dbReference type="EC" id="4.6.1.1" evidence="3"/>
<dbReference type="PANTHER" id="PTHR43081:SF18">
    <property type="entry name" value="BLL7624 PROTEIN"/>
    <property type="match status" value="1"/>
</dbReference>
<feature type="transmembrane region" description="Helical" evidence="1">
    <location>
        <begin position="62"/>
        <end position="79"/>
    </location>
</feature>
<dbReference type="AlphaFoldDB" id="A0A1Y5TCA3"/>
<dbReference type="CDD" id="cd07302">
    <property type="entry name" value="CHD"/>
    <property type="match status" value="1"/>
</dbReference>
<protein>
    <submittedName>
        <fullName evidence="3">Adenylate cyclase 2</fullName>
        <ecNumber evidence="3">4.6.1.1</ecNumber>
    </submittedName>
</protein>
<dbReference type="Gene3D" id="3.30.70.1230">
    <property type="entry name" value="Nucleotide cyclase"/>
    <property type="match status" value="1"/>
</dbReference>
<feature type="transmembrane region" description="Helical" evidence="1">
    <location>
        <begin position="125"/>
        <end position="143"/>
    </location>
</feature>
<dbReference type="GO" id="GO:0004016">
    <property type="term" value="F:adenylate cyclase activity"/>
    <property type="evidence" value="ECO:0007669"/>
    <property type="project" value="UniProtKB-EC"/>
</dbReference>
<dbReference type="PROSITE" id="PS50125">
    <property type="entry name" value="GUANYLATE_CYCLASE_2"/>
    <property type="match status" value="1"/>
</dbReference>
<dbReference type="SMART" id="SM00044">
    <property type="entry name" value="CYCc"/>
    <property type="match status" value="1"/>
</dbReference>
<organism evidence="3 4">
    <name type="scientific">Falsiruegeria litorea R37</name>
    <dbReference type="NCBI Taxonomy" id="1200284"/>
    <lineage>
        <taxon>Bacteria</taxon>
        <taxon>Pseudomonadati</taxon>
        <taxon>Pseudomonadota</taxon>
        <taxon>Alphaproteobacteria</taxon>
        <taxon>Rhodobacterales</taxon>
        <taxon>Roseobacteraceae</taxon>
        <taxon>Falsiruegeria</taxon>
    </lineage>
</organism>
<dbReference type="OrthoDB" id="9789782at2"/>
<keyword evidence="3" id="KW-0456">Lyase</keyword>
<name>A0A1Y5TCA3_9RHOB</name>